<evidence type="ECO:0000256" key="5">
    <source>
        <dbReference type="ARBA" id="ARBA00023004"/>
    </source>
</evidence>
<organism evidence="8 9">
    <name type="scientific">Gordonibacter massiliensis</name>
    <name type="common">ex Traore et al. 2017</name>
    <dbReference type="NCBI Taxonomy" id="1841863"/>
    <lineage>
        <taxon>Bacteria</taxon>
        <taxon>Bacillati</taxon>
        <taxon>Actinomycetota</taxon>
        <taxon>Coriobacteriia</taxon>
        <taxon>Eggerthellales</taxon>
        <taxon>Eggerthellaceae</taxon>
        <taxon>Gordonibacter</taxon>
    </lineage>
</organism>
<dbReference type="PROSITE" id="PS51669">
    <property type="entry name" value="4FE4S_MOW_BIS_MGD"/>
    <property type="match status" value="1"/>
</dbReference>
<keyword evidence="6" id="KW-0411">Iron-sulfur</keyword>
<comment type="caution">
    <text evidence="8">The sequence shown here is derived from an EMBL/GenBank/DDBJ whole genome shotgun (WGS) entry which is preliminary data.</text>
</comment>
<evidence type="ECO:0000313" key="8">
    <source>
        <dbReference type="EMBL" id="MBC2889863.1"/>
    </source>
</evidence>
<dbReference type="Gene3D" id="2.40.40.20">
    <property type="match status" value="1"/>
</dbReference>
<dbReference type="SUPFAM" id="SSF53706">
    <property type="entry name" value="Formate dehydrogenase/DMSO reductase, domains 1-3"/>
    <property type="match status" value="1"/>
</dbReference>
<feature type="domain" description="4Fe-4S Mo/W bis-MGD-type" evidence="7">
    <location>
        <begin position="51"/>
        <end position="106"/>
    </location>
</feature>
<dbReference type="PANTHER" id="PTHR43742:SF6">
    <property type="entry name" value="OXIDOREDUCTASE YYAE-RELATED"/>
    <property type="match status" value="1"/>
</dbReference>
<evidence type="ECO:0000256" key="1">
    <source>
        <dbReference type="ARBA" id="ARBA00010312"/>
    </source>
</evidence>
<keyword evidence="4" id="KW-0560">Oxidoreductase</keyword>
<dbReference type="GO" id="GO:0046872">
    <property type="term" value="F:metal ion binding"/>
    <property type="evidence" value="ECO:0007669"/>
    <property type="project" value="UniProtKB-KW"/>
</dbReference>
<evidence type="ECO:0000313" key="9">
    <source>
        <dbReference type="Proteomes" id="UP000587396"/>
    </source>
</evidence>
<dbReference type="PROSITE" id="PS51318">
    <property type="entry name" value="TAT"/>
    <property type="match status" value="1"/>
</dbReference>
<evidence type="ECO:0000256" key="3">
    <source>
        <dbReference type="ARBA" id="ARBA00022729"/>
    </source>
</evidence>
<dbReference type="SUPFAM" id="SSF50692">
    <property type="entry name" value="ADC-like"/>
    <property type="match status" value="1"/>
</dbReference>
<keyword evidence="3" id="KW-0732">Signal</keyword>
<name>A0A842JD36_9ACTN</name>
<dbReference type="Pfam" id="PF01568">
    <property type="entry name" value="Molydop_binding"/>
    <property type="match status" value="1"/>
</dbReference>
<keyword evidence="2" id="KW-0479">Metal-binding</keyword>
<dbReference type="Gene3D" id="3.40.50.740">
    <property type="match status" value="2"/>
</dbReference>
<dbReference type="EMBL" id="JACMSE010000008">
    <property type="protein sequence ID" value="MBC2889863.1"/>
    <property type="molecule type" value="Genomic_DNA"/>
</dbReference>
<sequence length="837" mass="91551">MSGTTSPQSGLTRRSFLKTTGIVAGAVAVGCSTPSLGAFADGEEGRAQEEERVCISGCQHSCNLCLAEVVARGGHVVQTRTWKENPLGERPCAKGRSQIQLHYNKDRLKYPMKRVGERGSGEWERISWDEAIDTIADNLKRIMDKYGPESVAMISSGGASMGLINGTIPGGLLNTRLMNALGWTSIAQCTDDAFNYGMQQALGGGFYRWAASASSKTTKTQVRWSSNVGPAFPNAWKAVVDAKDAGTKLVVVDSMFTLVASKADLWIRPRPGSDPALMLSLVQVIIEEGLANNEYLIKNTVGPVLVRLDNKRFLRMSDVTGEPRSPLDDRAENMGGGFNVVPEVNPVDDRSDDAPMVWDAASGKPVALGAVETPELTGEFEVNGIKCKTAFDMVVESVQPYKPEAATEICDVDPETIREFARICADVPVQHSTGYGSQAYNNGTQVARALSLLMAVTGDVGIPGGGCPGMSHSEINMDAYDLGNGKGVERRRSIPRVAMYDIMKTGKYNGKDLVFKALYIDGCGCMVGGATDLNRTKKELLDPMEFIFAVDIAFGDVALYCDIVLPAAGAYEKEDVAIHGGVALKYFEKVVDPPFECKPDGEVYRLLADALGVGKYFAKTDEELLEQALDCDWMKIAKVSLPAVKEKHSMFLPSLFLPTLASQGVYETPTGKMELYVDYPVPRMNYGQDYDFEGEHMARFYPPTEAWPGTPEMEKYPLVLFSTRVHQRFHVQLFNCQWLLETDPEPTVRINPKDAEARSIPDGAYVEVFNDRGHAVAVARYSEGVKPGCLSYPKGWCGTQHKAGHWSELTFSKFDPVGLNNSYFDTCADVRLWNGEV</sequence>
<dbReference type="InterPro" id="IPR006657">
    <property type="entry name" value="MoPterin_dinucl-bd_dom"/>
</dbReference>
<dbReference type="InterPro" id="IPR050612">
    <property type="entry name" value="Prok_Mopterin_Oxidored"/>
</dbReference>
<dbReference type="GO" id="GO:0043546">
    <property type="term" value="F:molybdopterin cofactor binding"/>
    <property type="evidence" value="ECO:0007669"/>
    <property type="project" value="InterPro"/>
</dbReference>
<dbReference type="InterPro" id="IPR006963">
    <property type="entry name" value="Mopterin_OxRdtase_4Fe-4S_dom"/>
</dbReference>
<dbReference type="Proteomes" id="UP000587396">
    <property type="component" value="Unassembled WGS sequence"/>
</dbReference>
<keyword evidence="5" id="KW-0408">Iron</keyword>
<reference evidence="8 9" key="1">
    <citation type="submission" date="2020-08" db="EMBL/GenBank/DDBJ databases">
        <authorList>
            <person name="Liu C."/>
            <person name="Sun Q."/>
        </authorList>
    </citation>
    <scope>NUCLEOTIDE SEQUENCE [LARGE SCALE GENOMIC DNA]</scope>
    <source>
        <strain evidence="8 9">N22</strain>
    </source>
</reference>
<dbReference type="PANTHER" id="PTHR43742">
    <property type="entry name" value="TRIMETHYLAMINE-N-OXIDE REDUCTASE"/>
    <property type="match status" value="1"/>
</dbReference>
<dbReference type="Gene3D" id="3.40.228.10">
    <property type="entry name" value="Dimethylsulfoxide Reductase, domain 2"/>
    <property type="match status" value="2"/>
</dbReference>
<dbReference type="AlphaFoldDB" id="A0A842JD36"/>
<keyword evidence="9" id="KW-1185">Reference proteome</keyword>
<protein>
    <submittedName>
        <fullName evidence="8">Molybdopterin-dependent oxidoreductase</fullName>
    </submittedName>
</protein>
<dbReference type="Gene3D" id="3.30.2070.10">
    <property type="entry name" value="Formate dehydrogenase/DMSO reductase"/>
    <property type="match status" value="1"/>
</dbReference>
<proteinExistence type="inferred from homology"/>
<evidence type="ECO:0000259" key="7">
    <source>
        <dbReference type="PROSITE" id="PS51669"/>
    </source>
</evidence>
<dbReference type="GO" id="GO:0016491">
    <property type="term" value="F:oxidoreductase activity"/>
    <property type="evidence" value="ECO:0007669"/>
    <property type="project" value="UniProtKB-KW"/>
</dbReference>
<dbReference type="InterPro" id="IPR006311">
    <property type="entry name" value="TAT_signal"/>
</dbReference>
<gene>
    <name evidence="8" type="ORF">H7313_11000</name>
</gene>
<evidence type="ECO:0000256" key="6">
    <source>
        <dbReference type="ARBA" id="ARBA00023014"/>
    </source>
</evidence>
<dbReference type="RefSeq" id="WP_185905636.1">
    <property type="nucleotide sequence ID" value="NZ_JACMSE010000008.1"/>
</dbReference>
<dbReference type="Pfam" id="PF00384">
    <property type="entry name" value="Molybdopterin"/>
    <property type="match status" value="1"/>
</dbReference>
<dbReference type="InterPro" id="IPR006656">
    <property type="entry name" value="Mopterin_OxRdtase"/>
</dbReference>
<dbReference type="InterPro" id="IPR009010">
    <property type="entry name" value="Asp_de-COase-like_dom_sf"/>
</dbReference>
<comment type="similarity">
    <text evidence="1">Belongs to the prokaryotic molybdopterin-containing oxidoreductase family.</text>
</comment>
<evidence type="ECO:0000256" key="2">
    <source>
        <dbReference type="ARBA" id="ARBA00022723"/>
    </source>
</evidence>
<dbReference type="NCBIfam" id="TIGR01409">
    <property type="entry name" value="TAT_signal_seq"/>
    <property type="match status" value="1"/>
</dbReference>
<accession>A0A842JD36</accession>
<dbReference type="InterPro" id="IPR019546">
    <property type="entry name" value="TAT_signal_bac_arc"/>
</dbReference>
<evidence type="ECO:0000256" key="4">
    <source>
        <dbReference type="ARBA" id="ARBA00023002"/>
    </source>
</evidence>
<dbReference type="Gene3D" id="2.20.25.90">
    <property type="entry name" value="ADC-like domains"/>
    <property type="match status" value="1"/>
</dbReference>
<dbReference type="GO" id="GO:0051536">
    <property type="term" value="F:iron-sulfur cluster binding"/>
    <property type="evidence" value="ECO:0007669"/>
    <property type="project" value="UniProtKB-KW"/>
</dbReference>